<dbReference type="InterPro" id="IPR013105">
    <property type="entry name" value="TPR_2"/>
</dbReference>
<dbReference type="Pfam" id="PF07719">
    <property type="entry name" value="TPR_2"/>
    <property type="match status" value="1"/>
</dbReference>
<name>A0A381RN42_9ZZZZ</name>
<dbReference type="EMBL" id="UINC01001966">
    <property type="protein sequence ID" value="SUZ91327.1"/>
    <property type="molecule type" value="Genomic_DNA"/>
</dbReference>
<reference evidence="3" key="1">
    <citation type="submission" date="2018-05" db="EMBL/GenBank/DDBJ databases">
        <authorList>
            <person name="Lanie J.A."/>
            <person name="Ng W.-L."/>
            <person name="Kazmierczak K.M."/>
            <person name="Andrzejewski T.M."/>
            <person name="Davidsen T.M."/>
            <person name="Wayne K.J."/>
            <person name="Tettelin H."/>
            <person name="Glass J.I."/>
            <person name="Rusch D."/>
            <person name="Podicherti R."/>
            <person name="Tsui H.-C.T."/>
            <person name="Winkler M.E."/>
        </authorList>
    </citation>
    <scope>NUCLEOTIDE SEQUENCE</scope>
</reference>
<dbReference type="AlphaFoldDB" id="A0A381RN42"/>
<keyword evidence="2" id="KW-0802">TPR repeat</keyword>
<organism evidence="3">
    <name type="scientific">marine metagenome</name>
    <dbReference type="NCBI Taxonomy" id="408172"/>
    <lineage>
        <taxon>unclassified sequences</taxon>
        <taxon>metagenomes</taxon>
        <taxon>ecological metagenomes</taxon>
    </lineage>
</organism>
<evidence type="ECO:0000256" key="2">
    <source>
        <dbReference type="ARBA" id="ARBA00022803"/>
    </source>
</evidence>
<protein>
    <submittedName>
        <fullName evidence="3">Uncharacterized protein</fullName>
    </submittedName>
</protein>
<gene>
    <name evidence="3" type="ORF">METZ01_LOCUS44181</name>
</gene>
<keyword evidence="1" id="KW-0677">Repeat</keyword>
<dbReference type="Gene3D" id="1.25.40.10">
    <property type="entry name" value="Tetratricopeptide repeat domain"/>
    <property type="match status" value="1"/>
</dbReference>
<dbReference type="InterPro" id="IPR019734">
    <property type="entry name" value="TPR_rpt"/>
</dbReference>
<dbReference type="SMART" id="SM00028">
    <property type="entry name" value="TPR"/>
    <property type="match status" value="2"/>
</dbReference>
<evidence type="ECO:0000256" key="1">
    <source>
        <dbReference type="ARBA" id="ARBA00022737"/>
    </source>
</evidence>
<dbReference type="PROSITE" id="PS50293">
    <property type="entry name" value="TPR_REGION"/>
    <property type="match status" value="1"/>
</dbReference>
<proteinExistence type="predicted"/>
<evidence type="ECO:0000313" key="3">
    <source>
        <dbReference type="EMBL" id="SUZ91327.1"/>
    </source>
</evidence>
<accession>A0A381RN42</accession>
<dbReference type="InterPro" id="IPR011990">
    <property type="entry name" value="TPR-like_helical_dom_sf"/>
</dbReference>
<sequence length="145" mass="16508">MPVGHLLLGNKLNYLHRLSVPDYSGNLEILVAEMNLRIALLLTLATMSTVVSADDRADAKRQVEFGIEVAERGLWREATYRWNRAVEIDPTYAAAWNNLAIAYEHAGKFDDARKAYEQAGKLDPDNLTIQQNFDLFKELNERTTR</sequence>
<dbReference type="PROSITE" id="PS50005">
    <property type="entry name" value="TPR"/>
    <property type="match status" value="1"/>
</dbReference>
<dbReference type="SUPFAM" id="SSF48452">
    <property type="entry name" value="TPR-like"/>
    <property type="match status" value="1"/>
</dbReference>